<dbReference type="AlphaFoldDB" id="A0A0A1MAU2"/>
<feature type="domain" description="Thioredoxin" evidence="6">
    <location>
        <begin position="1"/>
        <end position="159"/>
    </location>
</feature>
<evidence type="ECO:0000256" key="2">
    <source>
        <dbReference type="ARBA" id="ARBA00022559"/>
    </source>
</evidence>
<dbReference type="CDD" id="cd00340">
    <property type="entry name" value="GSH_Peroxidase"/>
    <property type="match status" value="1"/>
</dbReference>
<keyword evidence="3 5" id="KW-0560">Oxidoreductase</keyword>
<dbReference type="PROSITE" id="PS51355">
    <property type="entry name" value="GLUTATHIONE_PEROXID_3"/>
    <property type="match status" value="1"/>
</dbReference>
<evidence type="ECO:0000259" key="6">
    <source>
        <dbReference type="PROSITE" id="PS51352"/>
    </source>
</evidence>
<dbReference type="PROSITE" id="PS51352">
    <property type="entry name" value="THIOREDOXIN_2"/>
    <property type="match status" value="1"/>
</dbReference>
<reference evidence="7 8" key="1">
    <citation type="submission" date="2014-11" db="EMBL/GenBank/DDBJ databases">
        <authorList>
            <person name="Urmite Genomes Urmite Genomes"/>
        </authorList>
    </citation>
    <scope>NUCLEOTIDE SEQUENCE [LARGE SCALE GENOMIC DNA]</scope>
    <source>
        <strain evidence="7 8">Oc5</strain>
    </source>
</reference>
<protein>
    <recommendedName>
        <fullName evidence="5">Glutathione peroxidase</fullName>
    </recommendedName>
</protein>
<keyword evidence="8" id="KW-1185">Reference proteome</keyword>
<keyword evidence="2 5" id="KW-0575">Peroxidase</keyword>
<dbReference type="PANTHER" id="PTHR11592:SF78">
    <property type="entry name" value="GLUTATHIONE PEROXIDASE"/>
    <property type="match status" value="1"/>
</dbReference>
<name>A0A0A1MAU2_9BACI</name>
<dbReference type="FunFam" id="3.40.30.10:FF:000010">
    <property type="entry name" value="Glutathione peroxidase"/>
    <property type="match status" value="1"/>
</dbReference>
<dbReference type="InterPro" id="IPR036249">
    <property type="entry name" value="Thioredoxin-like_sf"/>
</dbReference>
<accession>A0A0A1MAU2</accession>
<dbReference type="GO" id="GO:0004601">
    <property type="term" value="F:peroxidase activity"/>
    <property type="evidence" value="ECO:0007669"/>
    <property type="project" value="UniProtKB-KW"/>
</dbReference>
<sequence>MTTIYDFSAKTMEGEEKSLSDYEGKVLLIVNTASKCGFTPQFEGLQRLYEKYKDQNFEVLGFPCNQFGHQDPGADEEINQFCQLNYGVTFQMFSKVDVKGKNVHPLFDFLTTEQKGILGEQIKWNFTKFLVDTDGKVAKRFGPQKNPDTMEKDIEALLKSENSGEG</sequence>
<evidence type="ECO:0000256" key="4">
    <source>
        <dbReference type="PIRSR" id="PIRSR000303-1"/>
    </source>
</evidence>
<dbReference type="PROSITE" id="PS00460">
    <property type="entry name" value="GLUTATHIONE_PEROXID_1"/>
    <property type="match status" value="1"/>
</dbReference>
<dbReference type="InterPro" id="IPR029759">
    <property type="entry name" value="GPX_AS"/>
</dbReference>
<organism evidence="7 8">
    <name type="scientific">Oceanobacillus oncorhynchi</name>
    <dbReference type="NCBI Taxonomy" id="545501"/>
    <lineage>
        <taxon>Bacteria</taxon>
        <taxon>Bacillati</taxon>
        <taxon>Bacillota</taxon>
        <taxon>Bacilli</taxon>
        <taxon>Bacillales</taxon>
        <taxon>Bacillaceae</taxon>
        <taxon>Oceanobacillus</taxon>
    </lineage>
</organism>
<dbReference type="OrthoDB" id="9789406at2"/>
<evidence type="ECO:0000313" key="7">
    <source>
        <dbReference type="EMBL" id="CEI82465.1"/>
    </source>
</evidence>
<dbReference type="SUPFAM" id="SSF52833">
    <property type="entry name" value="Thioredoxin-like"/>
    <property type="match status" value="1"/>
</dbReference>
<gene>
    <name evidence="7" type="primary">bsaA</name>
    <name evidence="7" type="ORF">BN997_02332</name>
</gene>
<evidence type="ECO:0000256" key="5">
    <source>
        <dbReference type="RuleBase" id="RU000499"/>
    </source>
</evidence>
<dbReference type="Proteomes" id="UP000040453">
    <property type="component" value="Unassembled WGS sequence"/>
</dbReference>
<proteinExistence type="inferred from homology"/>
<dbReference type="PANTHER" id="PTHR11592">
    <property type="entry name" value="GLUTATHIONE PEROXIDASE"/>
    <property type="match status" value="1"/>
</dbReference>
<dbReference type="PRINTS" id="PR01011">
    <property type="entry name" value="GLUTPROXDASE"/>
</dbReference>
<comment type="similarity">
    <text evidence="1 5">Belongs to the glutathione peroxidase family.</text>
</comment>
<dbReference type="PIRSF" id="PIRSF000303">
    <property type="entry name" value="Glutathion_perox"/>
    <property type="match status" value="1"/>
</dbReference>
<evidence type="ECO:0000256" key="1">
    <source>
        <dbReference type="ARBA" id="ARBA00006926"/>
    </source>
</evidence>
<dbReference type="GO" id="GO:0034599">
    <property type="term" value="P:cellular response to oxidative stress"/>
    <property type="evidence" value="ECO:0007669"/>
    <property type="project" value="TreeGrafter"/>
</dbReference>
<evidence type="ECO:0000256" key="3">
    <source>
        <dbReference type="ARBA" id="ARBA00023002"/>
    </source>
</evidence>
<dbReference type="STRING" id="545501.BN997_02332"/>
<dbReference type="InterPro" id="IPR029760">
    <property type="entry name" value="GPX_CS"/>
</dbReference>
<dbReference type="EMBL" id="CDGG01000001">
    <property type="protein sequence ID" value="CEI82465.1"/>
    <property type="molecule type" value="Genomic_DNA"/>
</dbReference>
<dbReference type="InterPro" id="IPR000889">
    <property type="entry name" value="Glutathione_peroxidase"/>
</dbReference>
<dbReference type="PROSITE" id="PS00763">
    <property type="entry name" value="GLUTATHIONE_PEROXID_2"/>
    <property type="match status" value="1"/>
</dbReference>
<evidence type="ECO:0000313" key="8">
    <source>
        <dbReference type="Proteomes" id="UP000040453"/>
    </source>
</evidence>
<dbReference type="Gene3D" id="3.40.30.10">
    <property type="entry name" value="Glutaredoxin"/>
    <property type="match status" value="1"/>
</dbReference>
<feature type="active site" evidence="4">
    <location>
        <position position="36"/>
    </location>
</feature>
<dbReference type="Pfam" id="PF00255">
    <property type="entry name" value="GSHPx"/>
    <property type="match status" value="1"/>
</dbReference>
<dbReference type="InterPro" id="IPR013766">
    <property type="entry name" value="Thioredoxin_domain"/>
</dbReference>
<dbReference type="RefSeq" id="WP_042532312.1">
    <property type="nucleotide sequence ID" value="NZ_CAXOIH010000005.1"/>
</dbReference>